<evidence type="ECO:0000313" key="2">
    <source>
        <dbReference type="Proteomes" id="UP000887013"/>
    </source>
</evidence>
<dbReference type="AlphaFoldDB" id="A0A8X6NQR1"/>
<comment type="caution">
    <text evidence="1">The sequence shown here is derived from an EMBL/GenBank/DDBJ whole genome shotgun (WGS) entry which is preliminary data.</text>
</comment>
<organism evidence="1 2">
    <name type="scientific">Nephila pilipes</name>
    <name type="common">Giant wood spider</name>
    <name type="synonym">Nephila maculata</name>
    <dbReference type="NCBI Taxonomy" id="299642"/>
    <lineage>
        <taxon>Eukaryota</taxon>
        <taxon>Metazoa</taxon>
        <taxon>Ecdysozoa</taxon>
        <taxon>Arthropoda</taxon>
        <taxon>Chelicerata</taxon>
        <taxon>Arachnida</taxon>
        <taxon>Araneae</taxon>
        <taxon>Araneomorphae</taxon>
        <taxon>Entelegynae</taxon>
        <taxon>Araneoidea</taxon>
        <taxon>Nephilidae</taxon>
        <taxon>Nephila</taxon>
    </lineage>
</organism>
<name>A0A8X6NQR1_NEPPI</name>
<reference evidence="1" key="1">
    <citation type="submission" date="2020-08" db="EMBL/GenBank/DDBJ databases">
        <title>Multicomponent nature underlies the extraordinary mechanical properties of spider dragline silk.</title>
        <authorList>
            <person name="Kono N."/>
            <person name="Nakamura H."/>
            <person name="Mori M."/>
            <person name="Yoshida Y."/>
            <person name="Ohtoshi R."/>
            <person name="Malay A.D."/>
            <person name="Moran D.A.P."/>
            <person name="Tomita M."/>
            <person name="Numata K."/>
            <person name="Arakawa K."/>
        </authorList>
    </citation>
    <scope>NUCLEOTIDE SEQUENCE</scope>
</reference>
<dbReference type="EMBL" id="BMAW01012446">
    <property type="protein sequence ID" value="GFT28636.1"/>
    <property type="molecule type" value="Genomic_DNA"/>
</dbReference>
<dbReference type="Proteomes" id="UP000887013">
    <property type="component" value="Unassembled WGS sequence"/>
</dbReference>
<accession>A0A8X6NQR1</accession>
<keyword evidence="2" id="KW-1185">Reference proteome</keyword>
<protein>
    <submittedName>
        <fullName evidence="1">Uncharacterized protein</fullName>
    </submittedName>
</protein>
<gene>
    <name evidence="1" type="ORF">NPIL_590191</name>
</gene>
<sequence>MLCAPCDSPQPFPIAKQCVLQLMQKVLISRNIPKKAIFQMCHSHGLFCMDLNVKNPHITTFVIPELHQRHGGHLDTVIAQDGAPPHIHSGVTANSRHTDDQPLFSNILAFSLA</sequence>
<evidence type="ECO:0000313" key="1">
    <source>
        <dbReference type="EMBL" id="GFT28636.1"/>
    </source>
</evidence>
<proteinExistence type="predicted"/>